<dbReference type="EMBL" id="LKAQ01000004">
    <property type="protein sequence ID" value="OIQ50839.1"/>
    <property type="molecule type" value="Genomic_DNA"/>
</dbReference>
<sequence>MTHKPQPVDRPFWTPGVLVMLALMIAAGVTLVIRYTYGLAAVTNLSNHYPWGIWIGLDVASGVALAAGGFTTAFLSHILGRRYYEAVTRPALLSAALGYTFVALAVTFDVGRSWAIWKPVFYQNHTSALFEVAMCVMAYVTVLWIEFIPVLAERLGGKIRLLAYLDRILDRTMWVFIILGVVLSCMHQSSLGTLMVIAPTKTSPLWATPLQPLLFLTSAFAVGYPMVVVETTLATSSLRLESEMNVLSPLSRITILLLGVYMALKLGDLISRGAYATLLDGSAQSNSFMVEVGLGVILPWIMLLFPAVRRSRRWLFIAALLIVSGVMLNRFNVFVVSFKAPYATHPYYPAIGEILVTAGAVATIFFLYRLIVTWFPVLSAQPQEVSRDQA</sequence>
<keyword evidence="4 7" id="KW-0812">Transmembrane</keyword>
<evidence type="ECO:0000256" key="1">
    <source>
        <dbReference type="ARBA" id="ARBA00004651"/>
    </source>
</evidence>
<organism evidence="8 9">
    <name type="scientific">Pseudodesulfovibrio hydrargyri</name>
    <dbReference type="NCBI Taxonomy" id="2125990"/>
    <lineage>
        <taxon>Bacteria</taxon>
        <taxon>Pseudomonadati</taxon>
        <taxon>Thermodesulfobacteriota</taxon>
        <taxon>Desulfovibrionia</taxon>
        <taxon>Desulfovibrionales</taxon>
        <taxon>Desulfovibrionaceae</taxon>
    </lineage>
</organism>
<gene>
    <name evidence="8" type="primary">hybB_2</name>
    <name evidence="8" type="ORF">BerOc1_02781</name>
</gene>
<dbReference type="OrthoDB" id="9768158at2"/>
<dbReference type="PANTHER" id="PTHR30074">
    <property type="entry name" value="FORMATE DEHYDROGENASE, NITRATE-INDUCIBLE, CYTOCHROME B556 FDN SUBUNIT"/>
    <property type="match status" value="1"/>
</dbReference>
<keyword evidence="9" id="KW-1185">Reference proteome</keyword>
<keyword evidence="5 7" id="KW-1133">Transmembrane helix</keyword>
<dbReference type="Proteomes" id="UP000181901">
    <property type="component" value="Unassembled WGS sequence"/>
</dbReference>
<dbReference type="Pfam" id="PF03916">
    <property type="entry name" value="NrfD"/>
    <property type="match status" value="1"/>
</dbReference>
<feature type="transmembrane region" description="Helical" evidence="7">
    <location>
        <begin position="12"/>
        <end position="33"/>
    </location>
</feature>
<comment type="subcellular location">
    <subcellularLocation>
        <location evidence="1">Cell membrane</location>
        <topology evidence="1">Multi-pass membrane protein</topology>
    </subcellularLocation>
</comment>
<protein>
    <submittedName>
        <fullName evidence="8">Putative Ni/Fe-hydrogenase 2 b-type cytochrome subunit</fullName>
    </submittedName>
</protein>
<comment type="similarity">
    <text evidence="2">Belongs to the NrfD family.</text>
</comment>
<evidence type="ECO:0000256" key="4">
    <source>
        <dbReference type="ARBA" id="ARBA00022692"/>
    </source>
</evidence>
<evidence type="ECO:0000256" key="6">
    <source>
        <dbReference type="ARBA" id="ARBA00023136"/>
    </source>
</evidence>
<feature type="transmembrane region" description="Helical" evidence="7">
    <location>
        <begin position="173"/>
        <end position="198"/>
    </location>
</feature>
<keyword evidence="3" id="KW-1003">Cell membrane</keyword>
<evidence type="ECO:0000256" key="2">
    <source>
        <dbReference type="ARBA" id="ARBA00008929"/>
    </source>
</evidence>
<feature type="transmembrane region" description="Helical" evidence="7">
    <location>
        <begin position="250"/>
        <end position="267"/>
    </location>
</feature>
<dbReference type="InterPro" id="IPR005614">
    <property type="entry name" value="NrfD-like"/>
</dbReference>
<evidence type="ECO:0000256" key="3">
    <source>
        <dbReference type="ARBA" id="ARBA00022475"/>
    </source>
</evidence>
<evidence type="ECO:0000313" key="8">
    <source>
        <dbReference type="EMBL" id="OIQ50839.1"/>
    </source>
</evidence>
<dbReference type="GO" id="GO:0005886">
    <property type="term" value="C:plasma membrane"/>
    <property type="evidence" value="ECO:0007669"/>
    <property type="project" value="UniProtKB-SubCell"/>
</dbReference>
<evidence type="ECO:0000256" key="7">
    <source>
        <dbReference type="SAM" id="Phobius"/>
    </source>
</evidence>
<feature type="transmembrane region" description="Helical" evidence="7">
    <location>
        <begin position="287"/>
        <end position="307"/>
    </location>
</feature>
<accession>A0A1J5NC90</accession>
<dbReference type="InterPro" id="IPR051817">
    <property type="entry name" value="FDH_cytochrome_b556_subunit"/>
</dbReference>
<feature type="transmembrane region" description="Helical" evidence="7">
    <location>
        <begin position="91"/>
        <end position="108"/>
    </location>
</feature>
<dbReference type="AlphaFoldDB" id="A0A1J5NC90"/>
<evidence type="ECO:0000256" key="5">
    <source>
        <dbReference type="ARBA" id="ARBA00022989"/>
    </source>
</evidence>
<name>A0A1J5NC90_9BACT</name>
<dbReference type="RefSeq" id="WP_071546241.1">
    <property type="nucleotide sequence ID" value="NZ_LKAQ01000004.1"/>
</dbReference>
<feature type="transmembrane region" description="Helical" evidence="7">
    <location>
        <begin position="128"/>
        <end position="152"/>
    </location>
</feature>
<dbReference type="PANTHER" id="PTHR30074:SF4">
    <property type="entry name" value="NI_FE-HYDROGENASE 2 B-TYPE CYTOCHROME SUBUNIT-RELATED"/>
    <property type="match status" value="1"/>
</dbReference>
<feature type="transmembrane region" description="Helical" evidence="7">
    <location>
        <begin position="347"/>
        <end position="368"/>
    </location>
</feature>
<reference evidence="8 9" key="1">
    <citation type="submission" date="2015-09" db="EMBL/GenBank/DDBJ databases">
        <title>Genome of Desulfovibrio dechloracetivorans BerOc1, a mercury methylating strain isolated from highly hydrocarbons and metals contaminated coastal sediments.</title>
        <authorList>
            <person name="Goni Urriza M."/>
            <person name="Gassie C."/>
            <person name="Bouchez O."/>
            <person name="Klopp C."/>
            <person name="Ranchou-Peyruse A."/>
            <person name="Remy G."/>
        </authorList>
    </citation>
    <scope>NUCLEOTIDE SEQUENCE [LARGE SCALE GENOMIC DNA]</scope>
    <source>
        <strain evidence="8 9">BerOc1</strain>
    </source>
</reference>
<feature type="transmembrane region" description="Helical" evidence="7">
    <location>
        <begin position="210"/>
        <end position="229"/>
    </location>
</feature>
<feature type="transmembrane region" description="Helical" evidence="7">
    <location>
        <begin position="314"/>
        <end position="335"/>
    </location>
</feature>
<evidence type="ECO:0000313" key="9">
    <source>
        <dbReference type="Proteomes" id="UP000181901"/>
    </source>
</evidence>
<comment type="caution">
    <text evidence="8">The sequence shown here is derived from an EMBL/GenBank/DDBJ whole genome shotgun (WGS) entry which is preliminary data.</text>
</comment>
<dbReference type="GO" id="GO:0009061">
    <property type="term" value="P:anaerobic respiration"/>
    <property type="evidence" value="ECO:0007669"/>
    <property type="project" value="TreeGrafter"/>
</dbReference>
<keyword evidence="6 7" id="KW-0472">Membrane</keyword>
<feature type="transmembrane region" description="Helical" evidence="7">
    <location>
        <begin position="53"/>
        <end position="79"/>
    </location>
</feature>
<proteinExistence type="inferred from homology"/>